<gene>
    <name evidence="2" type="ORF">CR201_G0033521</name>
</gene>
<comment type="caution">
    <text evidence="2">The sequence shown here is derived from an EMBL/GenBank/DDBJ whole genome shotgun (WGS) entry which is preliminary data.</text>
</comment>
<accession>A0A2J8TMI8</accession>
<sequence>MSHLPGLELRREAPPLLGPLLSPFPLPAGSWHRQMLRSSLRFPITNWAGVSKTAGSRRVPVAPSCSRDTPAAGDRRVSTRPGRW</sequence>
<reference evidence="2" key="1">
    <citation type="submission" date="2017-12" db="EMBL/GenBank/DDBJ databases">
        <title>High-resolution comparative analysis of great ape genomes.</title>
        <authorList>
            <person name="Pollen A."/>
            <person name="Hastie A."/>
            <person name="Hormozdiari F."/>
            <person name="Dougherty M."/>
            <person name="Liu R."/>
            <person name="Chaisson M."/>
            <person name="Hoppe E."/>
            <person name="Hill C."/>
            <person name="Pang A."/>
            <person name="Hillier L."/>
            <person name="Baker C."/>
            <person name="Armstrong J."/>
            <person name="Shendure J."/>
            <person name="Paten B."/>
            <person name="Wilson R."/>
            <person name="Chao H."/>
            <person name="Schneider V."/>
            <person name="Ventura M."/>
            <person name="Kronenberg Z."/>
            <person name="Murali S."/>
            <person name="Gordon D."/>
            <person name="Cantsilieris S."/>
            <person name="Munson K."/>
            <person name="Nelson B."/>
            <person name="Raja A."/>
            <person name="Underwood J."/>
            <person name="Diekhans M."/>
            <person name="Fiddes I."/>
            <person name="Haussler D."/>
            <person name="Eichler E."/>
        </authorList>
    </citation>
    <scope>NUCLEOTIDE SEQUENCE [LARGE SCALE GENOMIC DNA]</scope>
    <source>
        <strain evidence="2">Susie</strain>
    </source>
</reference>
<feature type="region of interest" description="Disordered" evidence="1">
    <location>
        <begin position="53"/>
        <end position="84"/>
    </location>
</feature>
<dbReference type="EMBL" id="NDHI03003489">
    <property type="protein sequence ID" value="PNJ34259.1"/>
    <property type="molecule type" value="Genomic_DNA"/>
</dbReference>
<evidence type="ECO:0000256" key="1">
    <source>
        <dbReference type="SAM" id="MobiDB-lite"/>
    </source>
</evidence>
<protein>
    <submittedName>
        <fullName evidence="2">RAB34 isoform 23</fullName>
    </submittedName>
</protein>
<feature type="non-terminal residue" evidence="2">
    <location>
        <position position="84"/>
    </location>
</feature>
<proteinExistence type="predicted"/>
<name>A0A2J8TMI8_PONAB</name>
<organism evidence="2">
    <name type="scientific">Pongo abelii</name>
    <name type="common">Sumatran orangutan</name>
    <name type="synonym">Pongo pygmaeus abelii</name>
    <dbReference type="NCBI Taxonomy" id="9601"/>
    <lineage>
        <taxon>Eukaryota</taxon>
        <taxon>Metazoa</taxon>
        <taxon>Chordata</taxon>
        <taxon>Craniata</taxon>
        <taxon>Vertebrata</taxon>
        <taxon>Euteleostomi</taxon>
        <taxon>Mammalia</taxon>
        <taxon>Eutheria</taxon>
        <taxon>Euarchontoglires</taxon>
        <taxon>Primates</taxon>
        <taxon>Haplorrhini</taxon>
        <taxon>Catarrhini</taxon>
        <taxon>Hominidae</taxon>
        <taxon>Pongo</taxon>
    </lineage>
</organism>
<evidence type="ECO:0000313" key="2">
    <source>
        <dbReference type="EMBL" id="PNJ34259.1"/>
    </source>
</evidence>
<dbReference type="AlphaFoldDB" id="A0A2J8TMI8"/>